<evidence type="ECO:0000256" key="1">
    <source>
        <dbReference type="SAM" id="Phobius"/>
    </source>
</evidence>
<proteinExistence type="predicted"/>
<keyword evidence="1" id="KW-0812">Transmembrane</keyword>
<keyword evidence="1" id="KW-1133">Transmembrane helix</keyword>
<keyword evidence="1" id="KW-0472">Membrane</keyword>
<name>A0A6C0ID89_9ZZZZ</name>
<dbReference type="EMBL" id="MN740153">
    <property type="protein sequence ID" value="QHT90396.1"/>
    <property type="molecule type" value="Genomic_DNA"/>
</dbReference>
<protein>
    <submittedName>
        <fullName evidence="2">Uncharacterized protein</fullName>
    </submittedName>
</protein>
<accession>A0A6C0ID89</accession>
<feature type="transmembrane region" description="Helical" evidence="1">
    <location>
        <begin position="39"/>
        <end position="65"/>
    </location>
</feature>
<reference evidence="2" key="1">
    <citation type="journal article" date="2020" name="Nature">
        <title>Giant virus diversity and host interactions through global metagenomics.</title>
        <authorList>
            <person name="Schulz F."/>
            <person name="Roux S."/>
            <person name="Paez-Espino D."/>
            <person name="Jungbluth S."/>
            <person name="Walsh D.A."/>
            <person name="Denef V.J."/>
            <person name="McMahon K.D."/>
            <person name="Konstantinidis K.T."/>
            <person name="Eloe-Fadrosh E.A."/>
            <person name="Kyrpides N.C."/>
            <person name="Woyke T."/>
        </authorList>
    </citation>
    <scope>NUCLEOTIDE SEQUENCE</scope>
    <source>
        <strain evidence="2">GVMAG-M-3300023184-68</strain>
    </source>
</reference>
<evidence type="ECO:0000313" key="2">
    <source>
        <dbReference type="EMBL" id="QHT90396.1"/>
    </source>
</evidence>
<dbReference type="AlphaFoldDB" id="A0A6C0ID89"/>
<organism evidence="2">
    <name type="scientific">viral metagenome</name>
    <dbReference type="NCBI Taxonomy" id="1070528"/>
    <lineage>
        <taxon>unclassified sequences</taxon>
        <taxon>metagenomes</taxon>
        <taxon>organismal metagenomes</taxon>
    </lineage>
</organism>
<sequence length="70" mass="7662">MTPLNPASVYVRDNTNTIQYIKTIHAFASVGMCYNVTFILLHISAVAPFAPLFGLATGCATIYLFSNGYR</sequence>